<evidence type="ECO:0000256" key="3">
    <source>
        <dbReference type="ARBA" id="ARBA00022679"/>
    </source>
</evidence>
<keyword evidence="10" id="KW-1185">Reference proteome</keyword>
<gene>
    <name evidence="9" type="ORF">ACFO9K_04525</name>
</gene>
<dbReference type="GO" id="GO:0004673">
    <property type="term" value="F:protein histidine kinase activity"/>
    <property type="evidence" value="ECO:0007669"/>
    <property type="project" value="UniProtKB-EC"/>
</dbReference>
<dbReference type="EC" id="2.7.13.3" evidence="2"/>
<feature type="domain" description="Histidine kinase" evidence="7">
    <location>
        <begin position="310"/>
        <end position="497"/>
    </location>
</feature>
<dbReference type="InterPro" id="IPR036097">
    <property type="entry name" value="HisK_dim/P_sf"/>
</dbReference>
<keyword evidence="5" id="KW-0902">Two-component regulatory system</keyword>
<dbReference type="Pfam" id="PF01590">
    <property type="entry name" value="GAF"/>
    <property type="match status" value="1"/>
</dbReference>
<feature type="region of interest" description="Disordered" evidence="6">
    <location>
        <begin position="1"/>
        <end position="25"/>
    </location>
</feature>
<dbReference type="InterPro" id="IPR003661">
    <property type="entry name" value="HisK_dim/P_dom"/>
</dbReference>
<dbReference type="CDD" id="cd00130">
    <property type="entry name" value="PAS"/>
    <property type="match status" value="1"/>
</dbReference>
<dbReference type="RefSeq" id="WP_254267012.1">
    <property type="nucleotide sequence ID" value="NZ_CP100400.1"/>
</dbReference>
<proteinExistence type="predicted"/>
<evidence type="ECO:0000256" key="4">
    <source>
        <dbReference type="ARBA" id="ARBA00022777"/>
    </source>
</evidence>
<feature type="compositionally biased region" description="Basic and acidic residues" evidence="6">
    <location>
        <begin position="9"/>
        <end position="21"/>
    </location>
</feature>
<keyword evidence="3" id="KW-0808">Transferase</keyword>
<dbReference type="SMART" id="SM00091">
    <property type="entry name" value="PAS"/>
    <property type="match status" value="1"/>
</dbReference>
<dbReference type="PROSITE" id="PS50112">
    <property type="entry name" value="PAS"/>
    <property type="match status" value="1"/>
</dbReference>
<dbReference type="SUPFAM" id="SSF55781">
    <property type="entry name" value="GAF domain-like"/>
    <property type="match status" value="1"/>
</dbReference>
<dbReference type="CDD" id="cd00082">
    <property type="entry name" value="HisKA"/>
    <property type="match status" value="1"/>
</dbReference>
<dbReference type="InterPro" id="IPR005467">
    <property type="entry name" value="His_kinase_dom"/>
</dbReference>
<protein>
    <recommendedName>
        <fullName evidence="2">histidine kinase</fullName>
        <ecNumber evidence="2">2.7.13.3</ecNumber>
    </recommendedName>
</protein>
<dbReference type="Proteomes" id="UP001595945">
    <property type="component" value="Unassembled WGS sequence"/>
</dbReference>
<dbReference type="AlphaFoldDB" id="A0ABD5PYD1"/>
<dbReference type="PANTHER" id="PTHR43711">
    <property type="entry name" value="TWO-COMPONENT HISTIDINE KINASE"/>
    <property type="match status" value="1"/>
</dbReference>
<dbReference type="CDD" id="cd00075">
    <property type="entry name" value="HATPase"/>
    <property type="match status" value="1"/>
</dbReference>
<dbReference type="PROSITE" id="PS50109">
    <property type="entry name" value="HIS_KIN"/>
    <property type="match status" value="1"/>
</dbReference>
<dbReference type="Pfam" id="PF08448">
    <property type="entry name" value="PAS_4"/>
    <property type="match status" value="1"/>
</dbReference>
<evidence type="ECO:0000259" key="8">
    <source>
        <dbReference type="PROSITE" id="PS50112"/>
    </source>
</evidence>
<reference evidence="9 10" key="1">
    <citation type="journal article" date="2019" name="Int. J. Syst. Evol. Microbiol.">
        <title>The Global Catalogue of Microorganisms (GCM) 10K type strain sequencing project: providing services to taxonomists for standard genome sequencing and annotation.</title>
        <authorList>
            <consortium name="The Broad Institute Genomics Platform"/>
            <consortium name="The Broad Institute Genome Sequencing Center for Infectious Disease"/>
            <person name="Wu L."/>
            <person name="Ma J."/>
        </authorList>
    </citation>
    <scope>NUCLEOTIDE SEQUENCE [LARGE SCALE GENOMIC DNA]</scope>
    <source>
        <strain evidence="9 10">XZYJ18</strain>
    </source>
</reference>
<dbReference type="InterPro" id="IPR000014">
    <property type="entry name" value="PAS"/>
</dbReference>
<sequence length="505" mass="56078">MTTTDPSSDSERSTTDSDRSLSDTVGGEVVARITDGVFAVDEEWRFTYLNEQAERVLRCTDEELLGTTIWEAFPQTVGSAFEQKYGHAMETQEPVWFEGFYEPLETWFEVCAYPSETGLSVYFRDVTGCVRQQAEIGAHEHALRRVYEIIADPDRPFPQQIDALLKVVREVVGTDYATLSHARGGEYVFETVDAPDDADLRAGDTVPVTATVCERVVETGRTLVLEDVEADAPELADRGYDGAWDISCYLGAPVYVGDEVYGTVCFYGDEPRTGQFSDWEVTFVDLLADWVSSELERQRETERLDSFAGMLAHELRNPLQIAQLYQSQAAAGDESAAEEVTTALDRIEELIDLMLVTARGADSVIDWESVELADAATEVWAEVGVDEADLVVDTDRTVEADPVHLHHFLENLFTNAVEHGGRDVTVRVDTLEDGFYVADDGPGIPEPERSRVFEAGFTTENGGIGLGLSFVAHLADTYDWERRVTESDAGGARFEFTGVERRSEQ</sequence>
<dbReference type="InterPro" id="IPR013656">
    <property type="entry name" value="PAS_4"/>
</dbReference>
<evidence type="ECO:0000256" key="6">
    <source>
        <dbReference type="SAM" id="MobiDB-lite"/>
    </source>
</evidence>
<keyword evidence="4 9" id="KW-0418">Kinase</keyword>
<dbReference type="SUPFAM" id="SSF55785">
    <property type="entry name" value="PYP-like sensor domain (PAS domain)"/>
    <property type="match status" value="1"/>
</dbReference>
<evidence type="ECO:0000256" key="5">
    <source>
        <dbReference type="ARBA" id="ARBA00023012"/>
    </source>
</evidence>
<dbReference type="Gene3D" id="3.30.565.10">
    <property type="entry name" value="Histidine kinase-like ATPase, C-terminal domain"/>
    <property type="match status" value="1"/>
</dbReference>
<dbReference type="EMBL" id="JBHSHT010000001">
    <property type="protein sequence ID" value="MFC4823520.1"/>
    <property type="molecule type" value="Genomic_DNA"/>
</dbReference>
<dbReference type="GeneID" id="73045427"/>
<feature type="domain" description="PAS" evidence="8">
    <location>
        <begin position="28"/>
        <end position="92"/>
    </location>
</feature>
<name>A0ABD5PYD1_9EURY</name>
<dbReference type="Pfam" id="PF02518">
    <property type="entry name" value="HATPase_c"/>
    <property type="match status" value="1"/>
</dbReference>
<dbReference type="InterPro" id="IPR003018">
    <property type="entry name" value="GAF"/>
</dbReference>
<dbReference type="GO" id="GO:0000160">
    <property type="term" value="P:phosphorelay signal transduction system"/>
    <property type="evidence" value="ECO:0007669"/>
    <property type="project" value="UniProtKB-KW"/>
</dbReference>
<accession>A0ABD5PYD1</accession>
<comment type="catalytic activity">
    <reaction evidence="1">
        <text>ATP + protein L-histidine = ADP + protein N-phospho-L-histidine.</text>
        <dbReference type="EC" id="2.7.13.3"/>
    </reaction>
</comment>
<evidence type="ECO:0000313" key="10">
    <source>
        <dbReference type="Proteomes" id="UP001595945"/>
    </source>
</evidence>
<dbReference type="InterPro" id="IPR003594">
    <property type="entry name" value="HATPase_dom"/>
</dbReference>
<evidence type="ECO:0000259" key="7">
    <source>
        <dbReference type="PROSITE" id="PS50109"/>
    </source>
</evidence>
<dbReference type="InterPro" id="IPR036890">
    <property type="entry name" value="HATPase_C_sf"/>
</dbReference>
<dbReference type="InterPro" id="IPR029016">
    <property type="entry name" value="GAF-like_dom_sf"/>
</dbReference>
<dbReference type="PANTHER" id="PTHR43711:SF1">
    <property type="entry name" value="HISTIDINE KINASE 1"/>
    <property type="match status" value="1"/>
</dbReference>
<evidence type="ECO:0000256" key="2">
    <source>
        <dbReference type="ARBA" id="ARBA00012438"/>
    </source>
</evidence>
<dbReference type="SUPFAM" id="SSF55874">
    <property type="entry name" value="ATPase domain of HSP90 chaperone/DNA topoisomerase II/histidine kinase"/>
    <property type="match status" value="1"/>
</dbReference>
<dbReference type="SMART" id="SM00065">
    <property type="entry name" value="GAF"/>
    <property type="match status" value="1"/>
</dbReference>
<organism evidence="9 10">
    <name type="scientific">Halorussus aquaticus</name>
    <dbReference type="NCBI Taxonomy" id="2953748"/>
    <lineage>
        <taxon>Archaea</taxon>
        <taxon>Methanobacteriati</taxon>
        <taxon>Methanobacteriota</taxon>
        <taxon>Stenosarchaea group</taxon>
        <taxon>Halobacteria</taxon>
        <taxon>Halobacteriales</taxon>
        <taxon>Haladaptataceae</taxon>
        <taxon>Halorussus</taxon>
    </lineage>
</organism>
<dbReference type="Gene3D" id="3.30.450.40">
    <property type="match status" value="1"/>
</dbReference>
<evidence type="ECO:0000313" key="9">
    <source>
        <dbReference type="EMBL" id="MFC4823520.1"/>
    </source>
</evidence>
<evidence type="ECO:0000256" key="1">
    <source>
        <dbReference type="ARBA" id="ARBA00000085"/>
    </source>
</evidence>
<dbReference type="InterPro" id="IPR050736">
    <property type="entry name" value="Sensor_HK_Regulatory"/>
</dbReference>
<comment type="caution">
    <text evidence="9">The sequence shown here is derived from an EMBL/GenBank/DDBJ whole genome shotgun (WGS) entry which is preliminary data.</text>
</comment>
<dbReference type="InterPro" id="IPR035965">
    <property type="entry name" value="PAS-like_dom_sf"/>
</dbReference>
<dbReference type="SMART" id="SM00387">
    <property type="entry name" value="HATPase_c"/>
    <property type="match status" value="1"/>
</dbReference>
<dbReference type="Gene3D" id="3.30.450.20">
    <property type="entry name" value="PAS domain"/>
    <property type="match status" value="1"/>
</dbReference>
<dbReference type="SUPFAM" id="SSF47384">
    <property type="entry name" value="Homodimeric domain of signal transducing histidine kinase"/>
    <property type="match status" value="1"/>
</dbReference>